<comment type="caution">
    <text evidence="1">The sequence shown here is derived from an EMBL/GenBank/DDBJ whole genome shotgun (WGS) entry which is preliminary data.</text>
</comment>
<dbReference type="Proteomes" id="UP000235392">
    <property type="component" value="Unassembled WGS sequence"/>
</dbReference>
<gene>
    <name evidence="1" type="ORF">PCASD_19697</name>
</gene>
<dbReference type="EMBL" id="PGCI01000838">
    <property type="protein sequence ID" value="PLW13879.1"/>
    <property type="molecule type" value="Genomic_DNA"/>
</dbReference>
<name>A0A2N5SKX9_9BASI</name>
<protein>
    <submittedName>
        <fullName evidence="1">Uncharacterized protein</fullName>
    </submittedName>
</protein>
<organism evidence="1 2">
    <name type="scientific">Puccinia coronata f. sp. avenae</name>
    <dbReference type="NCBI Taxonomy" id="200324"/>
    <lineage>
        <taxon>Eukaryota</taxon>
        <taxon>Fungi</taxon>
        <taxon>Dikarya</taxon>
        <taxon>Basidiomycota</taxon>
        <taxon>Pucciniomycotina</taxon>
        <taxon>Pucciniomycetes</taxon>
        <taxon>Pucciniales</taxon>
        <taxon>Pucciniaceae</taxon>
        <taxon>Puccinia</taxon>
    </lineage>
</organism>
<accession>A0A2N5SKX9</accession>
<proteinExistence type="predicted"/>
<reference evidence="1 2" key="1">
    <citation type="submission" date="2017-11" db="EMBL/GenBank/DDBJ databases">
        <title>De novo assembly and phasing of dikaryotic genomes from two isolates of Puccinia coronata f. sp. avenae, the causal agent of oat crown rust.</title>
        <authorList>
            <person name="Miller M.E."/>
            <person name="Zhang Y."/>
            <person name="Omidvar V."/>
            <person name="Sperschneider J."/>
            <person name="Schwessinger B."/>
            <person name="Raley C."/>
            <person name="Palmer J.M."/>
            <person name="Garnica D."/>
            <person name="Upadhyaya N."/>
            <person name="Rathjen J."/>
            <person name="Taylor J.M."/>
            <person name="Park R.F."/>
            <person name="Dodds P.N."/>
            <person name="Hirsch C.D."/>
            <person name="Kianian S.F."/>
            <person name="Figueroa M."/>
        </authorList>
    </citation>
    <scope>NUCLEOTIDE SEQUENCE [LARGE SCALE GENOMIC DNA]</scope>
    <source>
        <strain evidence="1">12SD80</strain>
    </source>
</reference>
<dbReference type="AlphaFoldDB" id="A0A2N5SKX9"/>
<evidence type="ECO:0000313" key="1">
    <source>
        <dbReference type="EMBL" id="PLW13879.1"/>
    </source>
</evidence>
<sequence>MAPGSLDLENSTPMLIEPTRYLRTCLIIDQFLGGGIKTHAEQKICQGHLDSRLSSNVEDAIKQHLLAYTDSWTLSKQMALALRKKVFHLLKLRILAIHVNGQPFQKAIPLQRSD</sequence>
<evidence type="ECO:0000313" key="2">
    <source>
        <dbReference type="Proteomes" id="UP000235392"/>
    </source>
</evidence>